<dbReference type="Gene3D" id="3.30.70.260">
    <property type="match status" value="2"/>
</dbReference>
<dbReference type="EC" id="4.1.1.20" evidence="10"/>
<dbReference type="NCBIfam" id="NF006515">
    <property type="entry name" value="PRK08961.1"/>
    <property type="match status" value="1"/>
</dbReference>
<evidence type="ECO:0000313" key="18">
    <source>
        <dbReference type="Proteomes" id="UP000308054"/>
    </source>
</evidence>
<keyword evidence="9 17" id="KW-0456">Lyase</keyword>
<dbReference type="Pfam" id="PF00278">
    <property type="entry name" value="Orn_DAP_Arg_deC"/>
    <property type="match status" value="1"/>
</dbReference>
<keyword evidence="3 17" id="KW-0808">Transferase</keyword>
<evidence type="ECO:0000256" key="10">
    <source>
        <dbReference type="NCBIfam" id="TIGR01048"/>
    </source>
</evidence>
<dbReference type="Proteomes" id="UP000308054">
    <property type="component" value="Unassembled WGS sequence"/>
</dbReference>
<evidence type="ECO:0000256" key="3">
    <source>
        <dbReference type="ARBA" id="ARBA00022679"/>
    </source>
</evidence>
<dbReference type="InterPro" id="IPR045865">
    <property type="entry name" value="ACT-like_dom_sf"/>
</dbReference>
<keyword evidence="5 17" id="KW-0418">Kinase</keyword>
<dbReference type="SUPFAM" id="SSF55021">
    <property type="entry name" value="ACT-like"/>
    <property type="match status" value="1"/>
</dbReference>
<dbReference type="InterPro" id="IPR022653">
    <property type="entry name" value="De-COase2_pyr-phos_BS"/>
</dbReference>
<evidence type="ECO:0000256" key="13">
    <source>
        <dbReference type="RuleBase" id="RU004249"/>
    </source>
</evidence>
<dbReference type="Pfam" id="PF02784">
    <property type="entry name" value="Orn_Arg_deC_N"/>
    <property type="match status" value="1"/>
</dbReference>
<evidence type="ECO:0000256" key="9">
    <source>
        <dbReference type="ARBA" id="ARBA00023239"/>
    </source>
</evidence>
<dbReference type="UniPathway" id="UPA00051">
    <property type="reaction ID" value="UER00462"/>
</dbReference>
<gene>
    <name evidence="17" type="ORF">E5163_11410</name>
</gene>
<dbReference type="GO" id="GO:0005524">
    <property type="term" value="F:ATP binding"/>
    <property type="evidence" value="ECO:0007669"/>
    <property type="project" value="UniProtKB-KW"/>
</dbReference>
<dbReference type="InterPro" id="IPR029066">
    <property type="entry name" value="PLP-binding_barrel"/>
</dbReference>
<dbReference type="UniPathway" id="UPA00034">
    <property type="reaction ID" value="UER00015"/>
</dbReference>
<dbReference type="PANTHER" id="PTHR43727">
    <property type="entry name" value="DIAMINOPIMELATE DECARBOXYLASE"/>
    <property type="match status" value="1"/>
</dbReference>
<accession>A0A4S2GZJ2</accession>
<dbReference type="InterPro" id="IPR002986">
    <property type="entry name" value="DAP_deCOOHase_LysA"/>
</dbReference>
<dbReference type="PIRSF" id="PIRSF036459">
    <property type="entry name" value="DAP_dec_asp_kin"/>
    <property type="match status" value="1"/>
</dbReference>
<dbReference type="RefSeq" id="WP_135996264.1">
    <property type="nucleotide sequence ID" value="NZ_CP071057.1"/>
</dbReference>
<dbReference type="SUPFAM" id="SSF53633">
    <property type="entry name" value="Carbamate kinase-like"/>
    <property type="match status" value="1"/>
</dbReference>
<dbReference type="Pfam" id="PF00696">
    <property type="entry name" value="AA_kinase"/>
    <property type="match status" value="1"/>
</dbReference>
<keyword evidence="18" id="KW-1185">Reference proteome</keyword>
<dbReference type="PROSITE" id="PS00879">
    <property type="entry name" value="ODR_DC_2_2"/>
    <property type="match status" value="1"/>
</dbReference>
<name>A0A4S2GZJ2_9PROT</name>
<keyword evidence="13" id="KW-0028">Amino-acid biosynthesis</keyword>
<dbReference type="Gene3D" id="3.40.1160.10">
    <property type="entry name" value="Acetylglutamate kinase-like"/>
    <property type="match status" value="1"/>
</dbReference>
<dbReference type="InterPro" id="IPR001048">
    <property type="entry name" value="Asp/Glu/Uridylate_kinase"/>
</dbReference>
<feature type="domain" description="Orn/DAP/Arg decarboxylase 2 C-terminal" evidence="14">
    <location>
        <begin position="501"/>
        <end position="832"/>
    </location>
</feature>
<dbReference type="PANTHER" id="PTHR43727:SF2">
    <property type="entry name" value="GROUP IV DECARBOXYLASE"/>
    <property type="match status" value="1"/>
</dbReference>
<feature type="active site" description="Proton donor" evidence="11">
    <location>
        <position position="805"/>
    </location>
</feature>
<evidence type="ECO:0000259" key="14">
    <source>
        <dbReference type="Pfam" id="PF00278"/>
    </source>
</evidence>
<dbReference type="InterPro" id="IPR001341">
    <property type="entry name" value="Asp_kinase"/>
</dbReference>
<feature type="domain" description="Orn/DAP/Arg decarboxylase 2 N-terminal" evidence="16">
    <location>
        <begin position="510"/>
        <end position="742"/>
    </location>
</feature>
<dbReference type="InterPro" id="IPR009006">
    <property type="entry name" value="Ala_racemase/Decarboxylase_C"/>
</dbReference>
<comment type="pathway">
    <text evidence="13">Amino-acid biosynthesis; L-threonine biosynthesis; L-threonine from L-aspartate: step 1/5.</text>
</comment>
<dbReference type="Gene3D" id="3.20.20.10">
    <property type="entry name" value="Alanine racemase"/>
    <property type="match status" value="1"/>
</dbReference>
<comment type="cofactor">
    <cofactor evidence="1 11">
        <name>pyridoxal 5'-phosphate</name>
        <dbReference type="ChEBI" id="CHEBI:597326"/>
    </cofactor>
</comment>
<evidence type="ECO:0000259" key="15">
    <source>
        <dbReference type="Pfam" id="PF00696"/>
    </source>
</evidence>
<keyword evidence="6" id="KW-0210">Decarboxylase</keyword>
<dbReference type="OrthoDB" id="9802241at2"/>
<dbReference type="InterPro" id="IPR018042">
    <property type="entry name" value="Aspartate_kinase_CS"/>
</dbReference>
<evidence type="ECO:0000256" key="11">
    <source>
        <dbReference type="PIRSR" id="PIRSR600183-50"/>
    </source>
</evidence>
<sequence>MTRPWIVMKFGGTSVAEPANWDIIARLARKHREAGKRVLIVHSAIAGVSNALEALPRAALQGEGEAAAEAIKDRHRSFAAEAGLAVGPALQALFDRLDALTAGIALIGEASARVRAELMAMGELMASALGLQALEKAGLAVTGLDAREVFQAVNDGADARAYLDNTVCEDPDPALQDKLKGLDLVLTQGFIARNSRGETVVLGRGGSDTSAAYFAAKLEAEKLEIWTDVPGLFSADPRLTSGARLLKALSYEEAQEIATMGGKVIHPRCVGPARRAGIAMEVKDTFRPDLPGTRISAAPGDDAPRLKAVSVKPGIRLVVMEGAGMWRQAGFLADVFAVFKNCGVSVDLVSTSETNVTVSLDPDPGLDAARLDRLKRELEPLCRVRILEDAAAVSMVGYGIRRILHQLAPALEAFQDKPIRLVSQAANDLNFTVVVDAPEGRALAVRLHESLIGPSPETSVFGPSWAEIAAPSGARTERARPWWQERRKELLDLAPKTGGLYVYDLPTVTARAKAVNSLASIDRAFYAMKANANPHVLKAIQAAGVGMECVSMGEVEHAREVLDLAPGDILFTPNFAPREEYEAALRLGVHLTIDGLHPLTEWPELFDGAEIILRVNPDRPRGHHAHVKTAGPKAKFGIALDALPAAKAAAEAAGARVVGLHAHAGSGVTEPEHWREIGAILAEAAARFEHVRLLNLGGGLGVPEAPDAKALDLAGVEQNLKALKKGAPGFELWMEPGRYLVAEAGVLLTRVTQIKHSFGTRFVGVATGMNSLIRPALYGARHEIVNLSRLGEAPAGLASIVGPICESADLLGAERLLPETEEGDVMLIATAGAYGRVMSSFYNRREPAGETALA</sequence>
<evidence type="ECO:0000256" key="4">
    <source>
        <dbReference type="ARBA" id="ARBA00022741"/>
    </source>
</evidence>
<reference evidence="17 18" key="1">
    <citation type="journal article" date="2017" name="Int. J. Syst. Evol. Microbiol.">
        <title>Marinicauda algicola sp. nov., isolated from a marine red alga Rhodosorus marinus.</title>
        <authorList>
            <person name="Jeong S.E."/>
            <person name="Jeon S.H."/>
            <person name="Chun B.H."/>
            <person name="Kim D.W."/>
            <person name="Jeon C.O."/>
        </authorList>
    </citation>
    <scope>NUCLEOTIDE SEQUENCE [LARGE SCALE GENOMIC DNA]</scope>
    <source>
        <strain evidence="17 18">JCM 31718</strain>
    </source>
</reference>
<comment type="pathway">
    <text evidence="2 13">Amino-acid biosynthesis; L-lysine biosynthesis via DAP pathway; (S)-tetrahydrodipicolinate from L-aspartate: step 1/4.</text>
</comment>
<evidence type="ECO:0000313" key="17">
    <source>
        <dbReference type="EMBL" id="TGY88418.1"/>
    </source>
</evidence>
<evidence type="ECO:0000256" key="6">
    <source>
        <dbReference type="ARBA" id="ARBA00022793"/>
    </source>
</evidence>
<protein>
    <recommendedName>
        <fullName evidence="10">Diaminopimelate decarboxylase</fullName>
        <ecNumber evidence="10">4.1.1.20</ecNumber>
    </recommendedName>
</protein>
<evidence type="ECO:0000256" key="12">
    <source>
        <dbReference type="RuleBase" id="RU003737"/>
    </source>
</evidence>
<comment type="similarity">
    <text evidence="12">Belongs to the Orn/Lys/Arg decarboxylase class-II family.</text>
</comment>
<evidence type="ECO:0000256" key="5">
    <source>
        <dbReference type="ARBA" id="ARBA00022777"/>
    </source>
</evidence>
<proteinExistence type="inferred from homology"/>
<dbReference type="InterPro" id="IPR022657">
    <property type="entry name" value="De-COase2_CS"/>
</dbReference>
<dbReference type="PRINTS" id="PR01181">
    <property type="entry name" value="DAPDCRBXLASE"/>
</dbReference>
<dbReference type="InterPro" id="IPR011246">
    <property type="entry name" value="DAP_dec_asp_kin"/>
</dbReference>
<evidence type="ECO:0000256" key="1">
    <source>
        <dbReference type="ARBA" id="ARBA00001933"/>
    </source>
</evidence>
<dbReference type="GO" id="GO:0009088">
    <property type="term" value="P:threonine biosynthetic process"/>
    <property type="evidence" value="ECO:0007669"/>
    <property type="project" value="UniProtKB-UniPathway"/>
</dbReference>
<evidence type="ECO:0000256" key="8">
    <source>
        <dbReference type="ARBA" id="ARBA00022898"/>
    </source>
</evidence>
<dbReference type="EMBL" id="SRXW01000003">
    <property type="protein sequence ID" value="TGY88418.1"/>
    <property type="molecule type" value="Genomic_DNA"/>
</dbReference>
<dbReference type="GO" id="GO:0008836">
    <property type="term" value="F:diaminopimelate decarboxylase activity"/>
    <property type="evidence" value="ECO:0007669"/>
    <property type="project" value="UniProtKB-UniRule"/>
</dbReference>
<dbReference type="GO" id="GO:0004072">
    <property type="term" value="F:aspartate kinase activity"/>
    <property type="evidence" value="ECO:0007669"/>
    <property type="project" value="InterPro"/>
</dbReference>
<keyword evidence="4" id="KW-0547">Nucleotide-binding</keyword>
<feature type="domain" description="Aspartate/glutamate/uridylate kinase" evidence="15">
    <location>
        <begin position="5"/>
        <end position="283"/>
    </location>
</feature>
<dbReference type="SUPFAM" id="SSF50621">
    <property type="entry name" value="Alanine racemase C-terminal domain-like"/>
    <property type="match status" value="1"/>
</dbReference>
<dbReference type="AlphaFoldDB" id="A0A4S2GZJ2"/>
<dbReference type="InterPro" id="IPR036393">
    <property type="entry name" value="AceGlu_kinase-like_sf"/>
</dbReference>
<dbReference type="PRINTS" id="PR01179">
    <property type="entry name" value="ODADCRBXLASE"/>
</dbReference>
<dbReference type="PROSITE" id="PS00878">
    <property type="entry name" value="ODR_DC_2_1"/>
    <property type="match status" value="1"/>
</dbReference>
<keyword evidence="8 11" id="KW-0663">Pyridoxal phosphate</keyword>
<dbReference type="InterPro" id="IPR022644">
    <property type="entry name" value="De-COase2_N"/>
</dbReference>
<dbReference type="SUPFAM" id="SSF51419">
    <property type="entry name" value="PLP-binding barrel"/>
    <property type="match status" value="1"/>
</dbReference>
<dbReference type="NCBIfam" id="TIGR01048">
    <property type="entry name" value="lysA"/>
    <property type="match status" value="1"/>
</dbReference>
<comment type="caution">
    <text evidence="17">The sequence shown here is derived from an EMBL/GenBank/DDBJ whole genome shotgun (WGS) entry which is preliminary data.</text>
</comment>
<evidence type="ECO:0000256" key="7">
    <source>
        <dbReference type="ARBA" id="ARBA00022840"/>
    </source>
</evidence>
<dbReference type="NCBIfam" id="TIGR00657">
    <property type="entry name" value="asp_kinases"/>
    <property type="match status" value="1"/>
</dbReference>
<feature type="modified residue" description="N6-(pyridoxal phosphate)lysine" evidence="11">
    <location>
        <position position="529"/>
    </location>
</feature>
<keyword evidence="7" id="KW-0067">ATP-binding</keyword>
<dbReference type="GO" id="GO:0009089">
    <property type="term" value="P:lysine biosynthetic process via diaminopimelate"/>
    <property type="evidence" value="ECO:0007669"/>
    <property type="project" value="UniProtKB-UniRule"/>
</dbReference>
<evidence type="ECO:0000259" key="16">
    <source>
        <dbReference type="Pfam" id="PF02784"/>
    </source>
</evidence>
<dbReference type="PROSITE" id="PS00324">
    <property type="entry name" value="ASPARTOKINASE"/>
    <property type="match status" value="1"/>
</dbReference>
<comment type="pathway">
    <text evidence="13">Amino-acid biosynthesis; L-methionine biosynthesis via de novo pathway; L-homoserine from L-aspartate: step 1/3.</text>
</comment>
<dbReference type="Gene3D" id="2.40.37.10">
    <property type="entry name" value="Lyase, Ornithine Decarboxylase, Chain A, domain 1"/>
    <property type="match status" value="1"/>
</dbReference>
<evidence type="ECO:0000256" key="2">
    <source>
        <dbReference type="ARBA" id="ARBA00004766"/>
    </source>
</evidence>
<dbReference type="InterPro" id="IPR000183">
    <property type="entry name" value="Orn/DAP/Arg_de-COase"/>
</dbReference>
<dbReference type="InterPro" id="IPR022643">
    <property type="entry name" value="De-COase2_C"/>
</dbReference>
<dbReference type="UniPathway" id="UPA00050">
    <property type="reaction ID" value="UER00461"/>
</dbReference>
<organism evidence="17 18">
    <name type="scientific">Marinicauda algicola</name>
    <dbReference type="NCBI Taxonomy" id="2029849"/>
    <lineage>
        <taxon>Bacteria</taxon>
        <taxon>Pseudomonadati</taxon>
        <taxon>Pseudomonadota</taxon>
        <taxon>Alphaproteobacteria</taxon>
        <taxon>Maricaulales</taxon>
        <taxon>Maricaulaceae</taxon>
        <taxon>Marinicauda</taxon>
    </lineage>
</organism>